<dbReference type="VEuPathDB" id="TrichDB:TRFO_12031"/>
<organism evidence="1 2">
    <name type="scientific">Tritrichomonas foetus</name>
    <dbReference type="NCBI Taxonomy" id="1144522"/>
    <lineage>
        <taxon>Eukaryota</taxon>
        <taxon>Metamonada</taxon>
        <taxon>Parabasalia</taxon>
        <taxon>Tritrichomonadida</taxon>
        <taxon>Tritrichomonadidae</taxon>
        <taxon>Tritrichomonas</taxon>
    </lineage>
</organism>
<dbReference type="Proteomes" id="UP000179807">
    <property type="component" value="Unassembled WGS sequence"/>
</dbReference>
<dbReference type="SUPFAM" id="SSF54001">
    <property type="entry name" value="Cysteine proteinases"/>
    <property type="match status" value="1"/>
</dbReference>
<comment type="caution">
    <text evidence="1">The sequence shown here is derived from an EMBL/GenBank/DDBJ whole genome shotgun (WGS) entry which is preliminary data.</text>
</comment>
<proteinExistence type="predicted"/>
<dbReference type="Gene3D" id="3.10.620.30">
    <property type="match status" value="1"/>
</dbReference>
<dbReference type="OrthoDB" id="409136at2759"/>
<dbReference type="RefSeq" id="XP_068346338.1">
    <property type="nucleotide sequence ID" value="XM_068496387.1"/>
</dbReference>
<dbReference type="EMBL" id="MLAK01001426">
    <property type="protein sequence ID" value="OHS93201.1"/>
    <property type="molecule type" value="Genomic_DNA"/>
</dbReference>
<reference evidence="1" key="1">
    <citation type="submission" date="2016-10" db="EMBL/GenBank/DDBJ databases">
        <authorList>
            <person name="Benchimol M."/>
            <person name="Almeida L.G."/>
            <person name="Vasconcelos A.T."/>
            <person name="Perreira-Neves A."/>
            <person name="Rosa I.A."/>
            <person name="Tasca T."/>
            <person name="Bogo M.R."/>
            <person name="de Souza W."/>
        </authorList>
    </citation>
    <scope>NUCLEOTIDE SEQUENCE [LARGE SCALE GENOMIC DNA]</scope>
    <source>
        <strain evidence="1">K</strain>
    </source>
</reference>
<evidence type="ECO:0000313" key="2">
    <source>
        <dbReference type="Proteomes" id="UP000179807"/>
    </source>
</evidence>
<accession>A0A1J4J377</accession>
<evidence type="ECO:0000313" key="1">
    <source>
        <dbReference type="EMBL" id="OHS93201.1"/>
    </source>
</evidence>
<sequence>MFHGHLLFAYKDYTIHRNNLSRDISLEAIYYDLMPRLKLTQPPSDYIFYQNGLELPISSIPLYKLPLNQNDPILLVEKDKYNVFKDSQTSYFPSLVVQTRSLSYNAKDLIIKIEKIHQSLIEASNKLTKNDFNHLNLSVDEHLNEYEKAKQIFDCFISYFCKINKISIDEKNDEDEKCTYLNENNLYCDECGEKMFFNRNDYSLITKEQYENGVRNTSVYSCGICGKQLIVPHYYCNIQKILEEKTSKSDNIGIGRGSLPLDPYEKVLLLWRLLTLHDLSVRVVLKYPSFFWLECWIESEKRYIHIDPTSRIFDYPLYYEHNKEKMNSSPIGVVVAIGLKECQNVSNKYISTSSILKHRQKLLNIDDIWIYNFALFKTKMWQEKFHSSPKETQIISERLQNDKALSSTLIDLRDTDDTDVTENEHSI</sequence>
<name>A0A1J4J377_9EUKA</name>
<dbReference type="InterPro" id="IPR038765">
    <property type="entry name" value="Papain-like_cys_pep_sf"/>
</dbReference>
<dbReference type="AlphaFoldDB" id="A0A1J4J377"/>
<gene>
    <name evidence="1" type="ORF">TRFO_12031</name>
</gene>
<keyword evidence="2" id="KW-1185">Reference proteome</keyword>
<protein>
    <submittedName>
        <fullName evidence="1">Uncharacterized protein</fullName>
    </submittedName>
</protein>
<dbReference type="GeneID" id="94831091"/>